<evidence type="ECO:0000256" key="1">
    <source>
        <dbReference type="ARBA" id="ARBA00008853"/>
    </source>
</evidence>
<gene>
    <name evidence="5" type="ORF">EDB81DRAFT_657620</name>
</gene>
<dbReference type="Gene3D" id="2.120.10.30">
    <property type="entry name" value="TolB, C-terminal domain"/>
    <property type="match status" value="1"/>
</dbReference>
<dbReference type="PANTHER" id="PTHR10907:SF47">
    <property type="entry name" value="REGUCALCIN"/>
    <property type="match status" value="1"/>
</dbReference>
<dbReference type="AlphaFoldDB" id="A0A9P9EAC9"/>
<dbReference type="SUPFAM" id="SSF63829">
    <property type="entry name" value="Calcium-dependent phosphotriesterase"/>
    <property type="match status" value="1"/>
</dbReference>
<dbReference type="OrthoDB" id="423498at2759"/>
<evidence type="ECO:0000259" key="4">
    <source>
        <dbReference type="Pfam" id="PF08450"/>
    </source>
</evidence>
<evidence type="ECO:0000313" key="5">
    <source>
        <dbReference type="EMBL" id="KAH7134290.1"/>
    </source>
</evidence>
<proteinExistence type="inferred from homology"/>
<dbReference type="PRINTS" id="PR01790">
    <property type="entry name" value="SMP30FAMILY"/>
</dbReference>
<name>A0A9P9EAC9_9HYPO</name>
<evidence type="ECO:0000256" key="2">
    <source>
        <dbReference type="PIRSR" id="PIRSR605511-1"/>
    </source>
</evidence>
<feature type="binding site" evidence="3">
    <location>
        <position position="102"/>
    </location>
    <ligand>
        <name>substrate</name>
    </ligand>
</feature>
<dbReference type="PANTHER" id="PTHR10907">
    <property type="entry name" value="REGUCALCIN"/>
    <property type="match status" value="1"/>
</dbReference>
<feature type="binding site" evidence="3">
    <location>
        <position position="17"/>
    </location>
    <ligand>
        <name>a divalent metal cation</name>
        <dbReference type="ChEBI" id="CHEBI:60240"/>
    </ligand>
</feature>
<dbReference type="GO" id="GO:0005509">
    <property type="term" value="F:calcium ion binding"/>
    <property type="evidence" value="ECO:0007669"/>
    <property type="project" value="TreeGrafter"/>
</dbReference>
<keyword evidence="6" id="KW-1185">Reference proteome</keyword>
<comment type="caution">
    <text evidence="5">The sequence shown here is derived from an EMBL/GenBank/DDBJ whole genome shotgun (WGS) entry which is preliminary data.</text>
</comment>
<feature type="binding site" evidence="3">
    <location>
        <position position="162"/>
    </location>
    <ligand>
        <name>a divalent metal cation</name>
        <dbReference type="ChEBI" id="CHEBI:60240"/>
    </ligand>
</feature>
<accession>A0A9P9EAC9</accession>
<dbReference type="Proteomes" id="UP000738349">
    <property type="component" value="Unassembled WGS sequence"/>
</dbReference>
<dbReference type="InterPro" id="IPR005511">
    <property type="entry name" value="SMP-30"/>
</dbReference>
<feature type="domain" description="SMP-30/Gluconolactonase/LRE-like region" evidence="4">
    <location>
        <begin position="15"/>
        <end position="270"/>
    </location>
</feature>
<sequence>MSYRIKAFVTPHMELGESPLYREEDNTLHYVDVLGQKINILQLGGVHKHERRTIQCPEPITFLSFHRDGGYLICSFSSIVRVTEDGEWTVLKRVFSDTTNMRFNDAGIDSLGRLWVGTIDRSRKIPKSSPEADRHQPQGCIYRYDPDGTLSIAQEGGIGAGNGLCWSPDNCVMFLVDSYYNRIWAYDFDAAEGRIHNRRVVVMRNKTDGEADGLLTDSQGNIYTFIWDGGVVIKYNPLGQTLKEWNVNAARVTHGAWVGPSLDQLIVTTAKREHASLEWEGEEAGALFYVPVVGCTGLRKNKFGCFLGYTGGVREVN</sequence>
<keyword evidence="3" id="KW-0479">Metal-binding</keyword>
<dbReference type="InterPro" id="IPR011042">
    <property type="entry name" value="6-blade_b-propeller_TolB-like"/>
</dbReference>
<comment type="cofactor">
    <cofactor evidence="3">
        <name>Zn(2+)</name>
        <dbReference type="ChEBI" id="CHEBI:29105"/>
    </cofactor>
    <text evidence="3">Binds 1 divalent metal cation per subunit.</text>
</comment>
<dbReference type="EMBL" id="JAGMUV010000014">
    <property type="protein sequence ID" value="KAH7134290.1"/>
    <property type="molecule type" value="Genomic_DNA"/>
</dbReference>
<feature type="binding site" evidence="3">
    <location>
        <position position="104"/>
    </location>
    <ligand>
        <name>substrate</name>
    </ligand>
</feature>
<protein>
    <recommendedName>
        <fullName evidence="4">SMP-30/Gluconolactonase/LRE-like region domain-containing protein</fullName>
    </recommendedName>
</protein>
<dbReference type="InterPro" id="IPR013658">
    <property type="entry name" value="SGL"/>
</dbReference>
<feature type="active site" description="Proton donor/acceptor" evidence="2">
    <location>
        <position position="212"/>
    </location>
</feature>
<keyword evidence="3" id="KW-0862">Zinc</keyword>
<evidence type="ECO:0000256" key="3">
    <source>
        <dbReference type="PIRSR" id="PIRSR605511-2"/>
    </source>
</evidence>
<comment type="similarity">
    <text evidence="1">Belongs to the SMP-30/CGR1 family.</text>
</comment>
<evidence type="ECO:0000313" key="6">
    <source>
        <dbReference type="Proteomes" id="UP000738349"/>
    </source>
</evidence>
<organism evidence="5 6">
    <name type="scientific">Dactylonectria macrodidyma</name>
    <dbReference type="NCBI Taxonomy" id="307937"/>
    <lineage>
        <taxon>Eukaryota</taxon>
        <taxon>Fungi</taxon>
        <taxon>Dikarya</taxon>
        <taxon>Ascomycota</taxon>
        <taxon>Pezizomycotina</taxon>
        <taxon>Sordariomycetes</taxon>
        <taxon>Hypocreomycetidae</taxon>
        <taxon>Hypocreales</taxon>
        <taxon>Nectriaceae</taxon>
        <taxon>Dactylonectria</taxon>
    </lineage>
</organism>
<dbReference type="Pfam" id="PF08450">
    <property type="entry name" value="SGL"/>
    <property type="match status" value="1"/>
</dbReference>
<feature type="binding site" evidence="3">
    <location>
        <position position="212"/>
    </location>
    <ligand>
        <name>a divalent metal cation</name>
        <dbReference type="ChEBI" id="CHEBI:60240"/>
    </ligand>
</feature>
<reference evidence="5" key="1">
    <citation type="journal article" date="2021" name="Nat. Commun.">
        <title>Genetic determinants of endophytism in the Arabidopsis root mycobiome.</title>
        <authorList>
            <person name="Mesny F."/>
            <person name="Miyauchi S."/>
            <person name="Thiergart T."/>
            <person name="Pickel B."/>
            <person name="Atanasova L."/>
            <person name="Karlsson M."/>
            <person name="Huettel B."/>
            <person name="Barry K.W."/>
            <person name="Haridas S."/>
            <person name="Chen C."/>
            <person name="Bauer D."/>
            <person name="Andreopoulos W."/>
            <person name="Pangilinan J."/>
            <person name="LaButti K."/>
            <person name="Riley R."/>
            <person name="Lipzen A."/>
            <person name="Clum A."/>
            <person name="Drula E."/>
            <person name="Henrissat B."/>
            <person name="Kohler A."/>
            <person name="Grigoriev I.V."/>
            <person name="Martin F.M."/>
            <person name="Hacquard S."/>
        </authorList>
    </citation>
    <scope>NUCLEOTIDE SEQUENCE</scope>
    <source>
        <strain evidence="5">MPI-CAGE-AT-0147</strain>
    </source>
</reference>
<dbReference type="GO" id="GO:0004341">
    <property type="term" value="F:gluconolactonase activity"/>
    <property type="evidence" value="ECO:0007669"/>
    <property type="project" value="TreeGrafter"/>
</dbReference>